<keyword evidence="9" id="KW-1185">Reference proteome</keyword>
<evidence type="ECO:0000256" key="6">
    <source>
        <dbReference type="SAM" id="MobiDB-lite"/>
    </source>
</evidence>
<comment type="pathway">
    <text evidence="2">Secondary metabolite biosynthesis.</text>
</comment>
<accession>A0ABR2JMA5</accession>
<dbReference type="SUPFAM" id="SSF51905">
    <property type="entry name" value="FAD/NAD(P)-binding domain"/>
    <property type="match status" value="1"/>
</dbReference>
<keyword evidence="4" id="KW-0274">FAD</keyword>
<feature type="region of interest" description="Disordered" evidence="6">
    <location>
        <begin position="151"/>
        <end position="190"/>
    </location>
</feature>
<evidence type="ECO:0000256" key="1">
    <source>
        <dbReference type="ARBA" id="ARBA00001974"/>
    </source>
</evidence>
<feature type="domain" description="FAD-binding" evidence="7">
    <location>
        <begin position="6"/>
        <end position="153"/>
    </location>
</feature>
<organism evidence="8 9">
    <name type="scientific">Apiospora arundinis</name>
    <dbReference type="NCBI Taxonomy" id="335852"/>
    <lineage>
        <taxon>Eukaryota</taxon>
        <taxon>Fungi</taxon>
        <taxon>Dikarya</taxon>
        <taxon>Ascomycota</taxon>
        <taxon>Pezizomycotina</taxon>
        <taxon>Sordariomycetes</taxon>
        <taxon>Xylariomycetidae</taxon>
        <taxon>Amphisphaeriales</taxon>
        <taxon>Apiosporaceae</taxon>
        <taxon>Apiospora</taxon>
    </lineage>
</organism>
<dbReference type="Pfam" id="PF01494">
    <property type="entry name" value="FAD_binding_3"/>
    <property type="match status" value="2"/>
</dbReference>
<protein>
    <submittedName>
        <fullName evidence="8">FAD binding domain-containing protein</fullName>
    </submittedName>
</protein>
<evidence type="ECO:0000256" key="5">
    <source>
        <dbReference type="ARBA" id="ARBA00023002"/>
    </source>
</evidence>
<proteinExistence type="predicted"/>
<feature type="domain" description="FAD-binding" evidence="7">
    <location>
        <begin position="189"/>
        <end position="381"/>
    </location>
</feature>
<feature type="region of interest" description="Disordered" evidence="6">
    <location>
        <begin position="449"/>
        <end position="468"/>
    </location>
</feature>
<dbReference type="PRINTS" id="PR00420">
    <property type="entry name" value="RNGMNOXGNASE"/>
</dbReference>
<dbReference type="PANTHER" id="PTHR43004">
    <property type="entry name" value="TRK SYSTEM POTASSIUM UPTAKE PROTEIN"/>
    <property type="match status" value="1"/>
</dbReference>
<comment type="cofactor">
    <cofactor evidence="1">
        <name>FAD</name>
        <dbReference type="ChEBI" id="CHEBI:57692"/>
    </cofactor>
</comment>
<feature type="compositionally biased region" description="Low complexity" evidence="6">
    <location>
        <begin position="153"/>
        <end position="176"/>
    </location>
</feature>
<name>A0ABR2JMA5_9PEZI</name>
<dbReference type="Proteomes" id="UP001390339">
    <property type="component" value="Unassembled WGS sequence"/>
</dbReference>
<dbReference type="EMBL" id="JAPCWZ010000001">
    <property type="protein sequence ID" value="KAK8879934.1"/>
    <property type="molecule type" value="Genomic_DNA"/>
</dbReference>
<gene>
    <name evidence="8" type="ORF">PGQ11_001228</name>
</gene>
<evidence type="ECO:0000256" key="2">
    <source>
        <dbReference type="ARBA" id="ARBA00005179"/>
    </source>
</evidence>
<comment type="caution">
    <text evidence="8">The sequence shown here is derived from an EMBL/GenBank/DDBJ whole genome shotgun (WGS) entry which is preliminary data.</text>
</comment>
<dbReference type="InterPro" id="IPR002938">
    <property type="entry name" value="FAD-bd"/>
</dbReference>
<dbReference type="InterPro" id="IPR036188">
    <property type="entry name" value="FAD/NAD-bd_sf"/>
</dbReference>
<reference evidence="8 9" key="1">
    <citation type="journal article" date="2024" name="IMA Fungus">
        <title>Apiospora arundinis, a panoply of carbohydrate-active enzymes and secondary metabolites.</title>
        <authorList>
            <person name="Sorensen T."/>
            <person name="Petersen C."/>
            <person name="Muurmann A.T."/>
            <person name="Christiansen J.V."/>
            <person name="Brundto M.L."/>
            <person name="Overgaard C.K."/>
            <person name="Boysen A.T."/>
            <person name="Wollenberg R.D."/>
            <person name="Larsen T.O."/>
            <person name="Sorensen J.L."/>
            <person name="Nielsen K.L."/>
            <person name="Sondergaard T.E."/>
        </authorList>
    </citation>
    <scope>NUCLEOTIDE SEQUENCE [LARGE SCALE GENOMIC DNA]</scope>
    <source>
        <strain evidence="8 9">AAU 773</strain>
    </source>
</reference>
<sequence>MAQTTTDVLIIGSGPTGTTMALELAAQGIPFRIVDKIPQRSDKSKALAVQPRSLEVMARHGPVERLIERGNANLGGAIFVNGKKTVDVNLGGITATRDSAFPHTILAPQSLTEGFLAECLATRYGRSVEFGTEATSIKQDADGVTVTLRKRSSSSPLSSSASPLWSSASSTSSASTKVEDSDDAANGTQADEETIRAKYVVGADGAHSIVRHATSVQFEGDAYPQDFILCDAHLRNSSMSRDRFRICMRYGLLLVFPLGNDVVRLVASRPGVPATDEPVLKDFQDWLDYMVPDGGGEIYDPIWLTRFKLHHRVSTNYRDGRLFLAGDAAHIHSPAGGQGMNTGIQDSVNLGWKLARVLRGEQPDAFLDSYNEERRPIGLRILGSSDYLFNVVASQGWLWLFFRNLLAPWVLPYLLGDEARRNRNFRFLSQLGVRYRRSSIVGTANGFSGPVSGGDRAPDGPIIGYGEGKGERELKKQKQGMRLHQLLMPNKHHLVLFSGAKSSEAASVDDLQQAAKTFRDGNSGCAALVHTLIAGSSSDSDRLSSPKSGSYYLDADGVLHRRYGFEDGPGYAYIRPDGHVAHIGPLSALPSFMKWLK</sequence>
<dbReference type="Gene3D" id="3.40.30.20">
    <property type="match status" value="1"/>
</dbReference>
<dbReference type="InterPro" id="IPR038220">
    <property type="entry name" value="PHOX_C_sf"/>
</dbReference>
<evidence type="ECO:0000313" key="8">
    <source>
        <dbReference type="EMBL" id="KAK8879934.1"/>
    </source>
</evidence>
<evidence type="ECO:0000313" key="9">
    <source>
        <dbReference type="Proteomes" id="UP001390339"/>
    </source>
</evidence>
<keyword evidence="5" id="KW-0560">Oxidoreductase</keyword>
<dbReference type="PANTHER" id="PTHR43004:SF19">
    <property type="entry name" value="BINDING MONOOXYGENASE, PUTATIVE (JCVI)-RELATED"/>
    <property type="match status" value="1"/>
</dbReference>
<keyword evidence="3" id="KW-0285">Flavoprotein</keyword>
<dbReference type="Gene3D" id="3.50.50.60">
    <property type="entry name" value="FAD/NAD(P)-binding domain"/>
    <property type="match status" value="3"/>
</dbReference>
<evidence type="ECO:0000256" key="4">
    <source>
        <dbReference type="ARBA" id="ARBA00022827"/>
    </source>
</evidence>
<evidence type="ECO:0000256" key="3">
    <source>
        <dbReference type="ARBA" id="ARBA00022630"/>
    </source>
</evidence>
<dbReference type="InterPro" id="IPR050641">
    <property type="entry name" value="RIFMO-like"/>
</dbReference>
<evidence type="ECO:0000259" key="7">
    <source>
        <dbReference type="Pfam" id="PF01494"/>
    </source>
</evidence>